<feature type="transmembrane region" description="Helical" evidence="1">
    <location>
        <begin position="129"/>
        <end position="146"/>
    </location>
</feature>
<dbReference type="OrthoDB" id="2016444at2759"/>
<dbReference type="eggNOG" id="ENOG502SNAP">
    <property type="taxonomic scope" value="Eukaryota"/>
</dbReference>
<dbReference type="Gramene" id="ESW07728">
    <property type="protein sequence ID" value="ESW07728"/>
    <property type="gene ID" value="PHAVU_010G153900g"/>
</dbReference>
<feature type="transmembrane region" description="Helical" evidence="1">
    <location>
        <begin position="7"/>
        <end position="30"/>
    </location>
</feature>
<keyword evidence="1" id="KW-1133">Transmembrane helix</keyword>
<gene>
    <name evidence="2" type="ORF">PHAVU_010G153900g</name>
</gene>
<evidence type="ECO:0000313" key="3">
    <source>
        <dbReference type="Proteomes" id="UP000000226"/>
    </source>
</evidence>
<name>V7AT06_PHAVU</name>
<dbReference type="OMA" id="IHIYPAM"/>
<evidence type="ECO:0000256" key="1">
    <source>
        <dbReference type="SAM" id="Phobius"/>
    </source>
</evidence>
<dbReference type="STRING" id="3885.V7AT06"/>
<feature type="transmembrane region" description="Helical" evidence="1">
    <location>
        <begin position="50"/>
        <end position="71"/>
    </location>
</feature>
<keyword evidence="1" id="KW-0812">Transmembrane</keyword>
<proteinExistence type="predicted"/>
<keyword evidence="1" id="KW-0472">Membrane</keyword>
<dbReference type="PANTHER" id="PTHR35288:SF2">
    <property type="entry name" value="TRANSMEMBRANE PROTEIN"/>
    <property type="match status" value="1"/>
</dbReference>
<dbReference type="EMBL" id="CM002297">
    <property type="protein sequence ID" value="ESW07728.1"/>
    <property type="molecule type" value="Genomic_DNA"/>
</dbReference>
<evidence type="ECO:0000313" key="2">
    <source>
        <dbReference type="EMBL" id="ESW07728.1"/>
    </source>
</evidence>
<dbReference type="PANTHER" id="PTHR35288">
    <property type="entry name" value="TAIL FIBER"/>
    <property type="match status" value="1"/>
</dbReference>
<accession>V7AT06</accession>
<organism evidence="2 3">
    <name type="scientific">Phaseolus vulgaris</name>
    <name type="common">Kidney bean</name>
    <name type="synonym">French bean</name>
    <dbReference type="NCBI Taxonomy" id="3885"/>
    <lineage>
        <taxon>Eukaryota</taxon>
        <taxon>Viridiplantae</taxon>
        <taxon>Streptophyta</taxon>
        <taxon>Embryophyta</taxon>
        <taxon>Tracheophyta</taxon>
        <taxon>Spermatophyta</taxon>
        <taxon>Magnoliopsida</taxon>
        <taxon>eudicotyledons</taxon>
        <taxon>Gunneridae</taxon>
        <taxon>Pentapetalae</taxon>
        <taxon>rosids</taxon>
        <taxon>fabids</taxon>
        <taxon>Fabales</taxon>
        <taxon>Fabaceae</taxon>
        <taxon>Papilionoideae</taxon>
        <taxon>50 kb inversion clade</taxon>
        <taxon>NPAAA clade</taxon>
        <taxon>indigoferoid/millettioid clade</taxon>
        <taxon>Phaseoleae</taxon>
        <taxon>Phaseolus</taxon>
    </lineage>
</organism>
<reference evidence="3" key="1">
    <citation type="journal article" date="2014" name="Nat. Genet.">
        <title>A reference genome for common bean and genome-wide analysis of dual domestications.</title>
        <authorList>
            <person name="Schmutz J."/>
            <person name="McClean P.E."/>
            <person name="Mamidi S."/>
            <person name="Wu G.A."/>
            <person name="Cannon S.B."/>
            <person name="Grimwood J."/>
            <person name="Jenkins J."/>
            <person name="Shu S."/>
            <person name="Song Q."/>
            <person name="Chavarro C."/>
            <person name="Torres-Torres M."/>
            <person name="Geffroy V."/>
            <person name="Moghaddam S.M."/>
            <person name="Gao D."/>
            <person name="Abernathy B."/>
            <person name="Barry K."/>
            <person name="Blair M."/>
            <person name="Brick M.A."/>
            <person name="Chovatia M."/>
            <person name="Gepts P."/>
            <person name="Goodstein D.M."/>
            <person name="Gonzales M."/>
            <person name="Hellsten U."/>
            <person name="Hyten D.L."/>
            <person name="Jia G."/>
            <person name="Kelly J.D."/>
            <person name="Kudrna D."/>
            <person name="Lee R."/>
            <person name="Richard M.M."/>
            <person name="Miklas P.N."/>
            <person name="Osorno J.M."/>
            <person name="Rodrigues J."/>
            <person name="Thareau V."/>
            <person name="Urrea C.A."/>
            <person name="Wang M."/>
            <person name="Yu Y."/>
            <person name="Zhang M."/>
            <person name="Wing R.A."/>
            <person name="Cregan P.B."/>
            <person name="Rokhsar D.S."/>
            <person name="Jackson S.A."/>
        </authorList>
    </citation>
    <scope>NUCLEOTIDE SEQUENCE [LARGE SCALE GENOMIC DNA]</scope>
    <source>
        <strain evidence="3">cv. G19833</strain>
    </source>
</reference>
<dbReference type="AlphaFoldDB" id="V7AT06"/>
<keyword evidence="3" id="KW-1185">Reference proteome</keyword>
<sequence>MASSRRCATLICSIAFSIYFFIIIFQVPIFSVPCRIGICKTPIEVTASQLIASEVVPLSVVKILVYPGALAKAICNQKTIPSYKNLLNFQQLNTRAVSAASDIQRLEVLAGSYLSVAGAITGLIKPGRMGLFGILLLIWGVIRESIMGKSGFAQTKGIHIYPAMYIILISAFFSIRKDVRKLIRTFTRKRVVKAKRVKSKRK</sequence>
<protein>
    <submittedName>
        <fullName evidence="2">Uncharacterized protein</fullName>
    </submittedName>
</protein>
<feature type="transmembrane region" description="Helical" evidence="1">
    <location>
        <begin position="158"/>
        <end position="175"/>
    </location>
</feature>
<dbReference type="Proteomes" id="UP000000226">
    <property type="component" value="Chromosome 10"/>
</dbReference>